<accession>A0A0B6ZWI5</accession>
<feature type="compositionally biased region" description="Polar residues" evidence="1">
    <location>
        <begin position="36"/>
        <end position="45"/>
    </location>
</feature>
<dbReference type="EMBL" id="HACG01025270">
    <property type="protein sequence ID" value="CEK72135.1"/>
    <property type="molecule type" value="Transcribed_RNA"/>
</dbReference>
<gene>
    <name evidence="2" type="primary">ORF81234</name>
</gene>
<feature type="compositionally biased region" description="Polar residues" evidence="1">
    <location>
        <begin position="80"/>
        <end position="101"/>
    </location>
</feature>
<organism evidence="2">
    <name type="scientific">Arion vulgaris</name>
    <dbReference type="NCBI Taxonomy" id="1028688"/>
    <lineage>
        <taxon>Eukaryota</taxon>
        <taxon>Metazoa</taxon>
        <taxon>Spiralia</taxon>
        <taxon>Lophotrochozoa</taxon>
        <taxon>Mollusca</taxon>
        <taxon>Gastropoda</taxon>
        <taxon>Heterobranchia</taxon>
        <taxon>Euthyneura</taxon>
        <taxon>Panpulmonata</taxon>
        <taxon>Eupulmonata</taxon>
        <taxon>Stylommatophora</taxon>
        <taxon>Helicina</taxon>
        <taxon>Arionoidea</taxon>
        <taxon>Arionidae</taxon>
        <taxon>Arion</taxon>
    </lineage>
</organism>
<feature type="compositionally biased region" description="Polar residues" evidence="1">
    <location>
        <begin position="59"/>
        <end position="70"/>
    </location>
</feature>
<dbReference type="AlphaFoldDB" id="A0A0B6ZWI5"/>
<feature type="non-terminal residue" evidence="2">
    <location>
        <position position="101"/>
    </location>
</feature>
<reference evidence="2" key="1">
    <citation type="submission" date="2014-12" db="EMBL/GenBank/DDBJ databases">
        <title>Insight into the proteome of Arion vulgaris.</title>
        <authorList>
            <person name="Aradska J."/>
            <person name="Bulat T."/>
            <person name="Smidak R."/>
            <person name="Sarate P."/>
            <person name="Gangsoo J."/>
            <person name="Sialana F."/>
            <person name="Bilban M."/>
            <person name="Lubec G."/>
        </authorList>
    </citation>
    <scope>NUCLEOTIDE SEQUENCE</scope>
    <source>
        <tissue evidence="2">Skin</tissue>
    </source>
</reference>
<proteinExistence type="predicted"/>
<feature type="region of interest" description="Disordered" evidence="1">
    <location>
        <begin position="1"/>
        <end position="23"/>
    </location>
</feature>
<name>A0A0B6ZWI5_9EUPU</name>
<sequence length="101" mass="11248">KPFHDSVSKGTMSLDQELEENDSNVRKRVDFIKRSVTSTEPGSTDSTKRYFPSKESENTDSLRYATSTEPGRTDSIKRYVTSTEPGSTDSLRYATSTEPGS</sequence>
<evidence type="ECO:0000313" key="2">
    <source>
        <dbReference type="EMBL" id="CEK72135.1"/>
    </source>
</evidence>
<feature type="region of interest" description="Disordered" evidence="1">
    <location>
        <begin position="36"/>
        <end position="101"/>
    </location>
</feature>
<evidence type="ECO:0000256" key="1">
    <source>
        <dbReference type="SAM" id="MobiDB-lite"/>
    </source>
</evidence>
<feature type="non-terminal residue" evidence="2">
    <location>
        <position position="1"/>
    </location>
</feature>
<protein>
    <submittedName>
        <fullName evidence="2">Uncharacterized protein</fullName>
    </submittedName>
</protein>
<feature type="compositionally biased region" description="Basic and acidic residues" evidence="1">
    <location>
        <begin position="46"/>
        <end position="57"/>
    </location>
</feature>